<dbReference type="EMBL" id="CAJGYM010000100">
    <property type="protein sequence ID" value="CAD6197623.1"/>
    <property type="molecule type" value="Genomic_DNA"/>
</dbReference>
<evidence type="ECO:0008006" key="10">
    <source>
        <dbReference type="Google" id="ProtNLM"/>
    </source>
</evidence>
<keyword evidence="3 5" id="KW-1133">Transmembrane helix</keyword>
<dbReference type="GO" id="GO:0016020">
    <property type="term" value="C:membrane"/>
    <property type="evidence" value="ECO:0007669"/>
    <property type="project" value="UniProtKB-SubCell"/>
</dbReference>
<keyword evidence="9" id="KW-1185">Reference proteome</keyword>
<evidence type="ECO:0000256" key="2">
    <source>
        <dbReference type="ARBA" id="ARBA00022692"/>
    </source>
</evidence>
<feature type="transmembrane region" description="Helical" evidence="5">
    <location>
        <begin position="587"/>
        <end position="609"/>
    </location>
</feature>
<evidence type="ECO:0000313" key="9">
    <source>
        <dbReference type="Proteomes" id="UP000835052"/>
    </source>
</evidence>
<name>A0A8S1HLY2_9PELO</name>
<dbReference type="Pfam" id="PF26037">
    <property type="entry name" value="zf-RING_DCST1_C"/>
    <property type="match status" value="1"/>
</dbReference>
<organism evidence="8 9">
    <name type="scientific">Caenorhabditis auriculariae</name>
    <dbReference type="NCBI Taxonomy" id="2777116"/>
    <lineage>
        <taxon>Eukaryota</taxon>
        <taxon>Metazoa</taxon>
        <taxon>Ecdysozoa</taxon>
        <taxon>Nematoda</taxon>
        <taxon>Chromadorea</taxon>
        <taxon>Rhabditida</taxon>
        <taxon>Rhabditina</taxon>
        <taxon>Rhabditomorpha</taxon>
        <taxon>Rhabditoidea</taxon>
        <taxon>Rhabditidae</taxon>
        <taxon>Peloderinae</taxon>
        <taxon>Caenorhabditis</taxon>
    </lineage>
</organism>
<dbReference type="PANTHER" id="PTHR21041">
    <property type="entry name" value="DENDRITIC CELL-SPECIFIC TRANSMEMBRANE PROTEIN"/>
    <property type="match status" value="1"/>
</dbReference>
<evidence type="ECO:0000256" key="3">
    <source>
        <dbReference type="ARBA" id="ARBA00022989"/>
    </source>
</evidence>
<feature type="transmembrane region" description="Helical" evidence="5">
    <location>
        <begin position="75"/>
        <end position="103"/>
    </location>
</feature>
<dbReference type="InterPro" id="IPR012858">
    <property type="entry name" value="DC_STAMP-like"/>
</dbReference>
<protein>
    <recommendedName>
        <fullName evidence="10">Dendritic cell-specific transmembrane protein-like domain-containing protein</fullName>
    </recommendedName>
</protein>
<dbReference type="Proteomes" id="UP000835052">
    <property type="component" value="Unassembled WGS sequence"/>
</dbReference>
<dbReference type="PANTHER" id="PTHR21041:SF17">
    <property type="entry name" value="E3 UBIQUITIN-PROTEIN LIGASE DCST1"/>
    <property type="match status" value="1"/>
</dbReference>
<dbReference type="Pfam" id="PF07782">
    <property type="entry name" value="DC_STAMP"/>
    <property type="match status" value="1"/>
</dbReference>
<keyword evidence="4 5" id="KW-0472">Membrane</keyword>
<sequence length="790" mass="92176">MGVFDDPKRNAIREKTKSGFFTDFFFRSEVTDYRNLRIVINTIFGIFFCTSLYYFCWKKLNFGDFDAAYGILLKWFMIFLTLYAFATNSLFRCAFFCVLIGAFGKQGQYPFTMLIVGNLQEGPISNVVHNYELTSELVVCHLELQSKIISNRVALLTGPMEELVERMITKGTRTMRKIVKEVRELLSPFLSDLTMENTKEDKKAVEEAIQVQNIEKRKEKILKLWQKALDRPLTADDEVVKELTYLNDSSLANVSLEQPPPWKTFKTQFAQKFAARMTSRCDDIFNKGIDKCRDLATQLVNACKEAIFWPLEMFICPQLNIESICNNLQRRVQAQELCRTQLEKAKMDPSMEGDLLDVMNMTEELEENSKINLHTALVESPRLEVEYQLSDLKVKVKTASNYVKGLISITRQAIQAFFVYFVYCIFRDAVGMIRRYNEDVDFNNCFVNSDFWKIDQYRSQKGQAHLTHFSKSEVREWHVLNFFSFPTKTERRAALRPFIRWFVLMFTVVMLVLVDFYFYSFLFSVVDGAKQSVNQTGQSSANIEITGNGTVADFLKTMVNSNQSVELDKTISNEHCLIYPRPPNRDILIWWLFVPLILSFLFQVLFSFAMRRIVINYFMPFMYPRRSRVRLIYLFNKLLVNREKHRSQARARIRFIVERWNVQTEEAAGADWLAPDSFLKFYIIDKLFRTSKCLLCNERMRPHRLLYCSQDKCQASFCQTCVDDNHGMCYACLVTAKEVNSQRSQLLPIGRPSNPENKHKFLTHAENIRKKVMTAPKVEKNTAPGLPKQE</sequence>
<evidence type="ECO:0000259" key="7">
    <source>
        <dbReference type="Pfam" id="PF26037"/>
    </source>
</evidence>
<dbReference type="InterPro" id="IPR058842">
    <property type="entry name" value="DCST1_C"/>
</dbReference>
<dbReference type="InterPro" id="IPR051856">
    <property type="entry name" value="CSR-E3_Ligase_Protein"/>
</dbReference>
<accession>A0A8S1HLY2</accession>
<evidence type="ECO:0000256" key="5">
    <source>
        <dbReference type="SAM" id="Phobius"/>
    </source>
</evidence>
<dbReference type="OrthoDB" id="5985669at2759"/>
<feature type="transmembrane region" description="Helical" evidence="5">
    <location>
        <begin position="36"/>
        <end position="55"/>
    </location>
</feature>
<evidence type="ECO:0000259" key="6">
    <source>
        <dbReference type="Pfam" id="PF07782"/>
    </source>
</evidence>
<keyword evidence="2 5" id="KW-0812">Transmembrane</keyword>
<reference evidence="8" key="1">
    <citation type="submission" date="2020-10" db="EMBL/GenBank/DDBJ databases">
        <authorList>
            <person name="Kikuchi T."/>
        </authorList>
    </citation>
    <scope>NUCLEOTIDE SEQUENCE</scope>
    <source>
        <strain evidence="8">NKZ352</strain>
    </source>
</reference>
<comment type="caution">
    <text evidence="8">The sequence shown here is derived from an EMBL/GenBank/DDBJ whole genome shotgun (WGS) entry which is preliminary data.</text>
</comment>
<evidence type="ECO:0000256" key="4">
    <source>
        <dbReference type="ARBA" id="ARBA00023136"/>
    </source>
</evidence>
<evidence type="ECO:0000313" key="8">
    <source>
        <dbReference type="EMBL" id="CAD6197623.1"/>
    </source>
</evidence>
<dbReference type="AlphaFoldDB" id="A0A8S1HLY2"/>
<proteinExistence type="predicted"/>
<feature type="domain" description="Dendritic cell-specific transmembrane protein-like" evidence="6">
    <location>
        <begin position="442"/>
        <end position="635"/>
    </location>
</feature>
<evidence type="ECO:0000256" key="1">
    <source>
        <dbReference type="ARBA" id="ARBA00004141"/>
    </source>
</evidence>
<gene>
    <name evidence="8" type="ORF">CAUJ_LOCUS13532</name>
</gene>
<comment type="subcellular location">
    <subcellularLocation>
        <location evidence="1">Membrane</location>
        <topology evidence="1">Multi-pass membrane protein</topology>
    </subcellularLocation>
</comment>
<feature type="transmembrane region" description="Helical" evidence="5">
    <location>
        <begin position="498"/>
        <end position="519"/>
    </location>
</feature>
<feature type="domain" description="E3 ubiquitin-protein ligase DCST1-like C-terminal" evidence="7">
    <location>
        <begin position="692"/>
        <end position="733"/>
    </location>
</feature>